<dbReference type="InterPro" id="IPR006624">
    <property type="entry name" value="Beta-propeller_rpt_TECPR"/>
</dbReference>
<keyword evidence="1" id="KW-0430">Lectin</keyword>
<sequence length="261" mass="28354">MNAVAPLFLLVSCLAVSHAWNCTEAPRLYNAKQVDAGMGKVVATDIHKRAFFLSGRYWYRLGTVSLSHVSVGPSGTWGTDALSRVHKLVAGNFNLVNGLTMQQVDAGGDGQVVGGRPSNYLAYCLREAYALPYTGVGSVSWSYLSKALKYISCGPLYGCWGVDSSSRVYVTRTMSPTSCGTSGWLYVSGVSMKMIEVGTDGSVYGVTTKGQIYQRIGISSSRREGTGWVYVSMCMPVKHVSYDLRQLWVVTTSGLLMRCTR</sequence>
<gene>
    <name evidence="4" type="ORF">PLEPLA_LOCUS15964</name>
</gene>
<dbReference type="Proteomes" id="UP001153269">
    <property type="component" value="Unassembled WGS sequence"/>
</dbReference>
<name>A0A9N7YE01_PLEPL</name>
<feature type="chain" id="PRO_5040397807" description="Fish-egg lectin" evidence="3">
    <location>
        <begin position="20"/>
        <end position="261"/>
    </location>
</feature>
<dbReference type="PANTHER" id="PTHR23250:SF3">
    <property type="entry name" value="FISH-EGG LECTIN-LIKE ISOFORM X1-RELATED"/>
    <property type="match status" value="1"/>
</dbReference>
<dbReference type="Pfam" id="PF19193">
    <property type="entry name" value="Tectonin"/>
    <property type="match status" value="1"/>
</dbReference>
<evidence type="ECO:0000256" key="2">
    <source>
        <dbReference type="ARBA" id="ARBA00038331"/>
    </source>
</evidence>
<dbReference type="AlphaFoldDB" id="A0A9N7YE01"/>
<evidence type="ECO:0000313" key="4">
    <source>
        <dbReference type="EMBL" id="CAB1428010.1"/>
    </source>
</evidence>
<evidence type="ECO:0000313" key="5">
    <source>
        <dbReference type="Proteomes" id="UP001153269"/>
    </source>
</evidence>
<organism evidence="4 5">
    <name type="scientific">Pleuronectes platessa</name>
    <name type="common">European plaice</name>
    <dbReference type="NCBI Taxonomy" id="8262"/>
    <lineage>
        <taxon>Eukaryota</taxon>
        <taxon>Metazoa</taxon>
        <taxon>Chordata</taxon>
        <taxon>Craniata</taxon>
        <taxon>Vertebrata</taxon>
        <taxon>Euteleostomi</taxon>
        <taxon>Actinopterygii</taxon>
        <taxon>Neopterygii</taxon>
        <taxon>Teleostei</taxon>
        <taxon>Neoteleostei</taxon>
        <taxon>Acanthomorphata</taxon>
        <taxon>Carangaria</taxon>
        <taxon>Pleuronectiformes</taxon>
        <taxon>Pleuronectoidei</taxon>
        <taxon>Pleuronectidae</taxon>
        <taxon>Pleuronectes</taxon>
    </lineage>
</organism>
<evidence type="ECO:0008006" key="6">
    <source>
        <dbReference type="Google" id="ProtNLM"/>
    </source>
</evidence>
<dbReference type="PANTHER" id="PTHR23250">
    <property type="entry name" value="DYSFERLIN-RELATED"/>
    <property type="match status" value="1"/>
</dbReference>
<comment type="caution">
    <text evidence="4">The sequence shown here is derived from an EMBL/GenBank/DDBJ whole genome shotgun (WGS) entry which is preliminary data.</text>
</comment>
<dbReference type="EMBL" id="CADEAL010001013">
    <property type="protein sequence ID" value="CAB1428010.1"/>
    <property type="molecule type" value="Genomic_DNA"/>
</dbReference>
<dbReference type="GO" id="GO:0030246">
    <property type="term" value="F:carbohydrate binding"/>
    <property type="evidence" value="ECO:0007669"/>
    <property type="project" value="UniProtKB-KW"/>
</dbReference>
<accession>A0A9N7YE01</accession>
<comment type="similarity">
    <text evidence="2">Belongs to the tectonin family.</text>
</comment>
<evidence type="ECO:0000256" key="3">
    <source>
        <dbReference type="SAM" id="SignalP"/>
    </source>
</evidence>
<keyword evidence="5" id="KW-1185">Reference proteome</keyword>
<feature type="signal peptide" evidence="3">
    <location>
        <begin position="1"/>
        <end position="19"/>
    </location>
</feature>
<evidence type="ECO:0000256" key="1">
    <source>
        <dbReference type="ARBA" id="ARBA00022734"/>
    </source>
</evidence>
<dbReference type="SMART" id="SM00706">
    <property type="entry name" value="TECPR"/>
    <property type="match status" value="5"/>
</dbReference>
<dbReference type="InterPro" id="IPR051513">
    <property type="entry name" value="Tectonin_beta-prop"/>
</dbReference>
<protein>
    <recommendedName>
        <fullName evidence="6">Fish-egg lectin</fullName>
    </recommendedName>
</protein>
<keyword evidence="3" id="KW-0732">Signal</keyword>
<reference evidence="4" key="1">
    <citation type="submission" date="2020-03" db="EMBL/GenBank/DDBJ databases">
        <authorList>
            <person name="Weist P."/>
        </authorList>
    </citation>
    <scope>NUCLEOTIDE SEQUENCE</scope>
</reference>
<proteinExistence type="inferred from homology"/>